<gene>
    <name evidence="5" type="primary">vapC</name>
    <name evidence="7" type="ORF">IHQ68_12260</name>
</gene>
<name>A0ABU1DGZ5_9HYPH</name>
<evidence type="ECO:0000256" key="2">
    <source>
        <dbReference type="ARBA" id="ARBA00022722"/>
    </source>
</evidence>
<comment type="cofactor">
    <cofactor evidence="5">
        <name>Mg(2+)</name>
        <dbReference type="ChEBI" id="CHEBI:18420"/>
    </cofactor>
</comment>
<accession>A0ABU1DGZ5</accession>
<dbReference type="Proteomes" id="UP001181622">
    <property type="component" value="Unassembled WGS sequence"/>
</dbReference>
<dbReference type="HAMAP" id="MF_00265">
    <property type="entry name" value="VapC_Nob1"/>
    <property type="match status" value="1"/>
</dbReference>
<comment type="caution">
    <text evidence="7">The sequence shown here is derived from an EMBL/GenBank/DDBJ whole genome shotgun (WGS) entry which is preliminary data.</text>
</comment>
<dbReference type="EMBL" id="JADBEO010000024">
    <property type="protein sequence ID" value="MDR4307391.1"/>
    <property type="molecule type" value="Genomic_DNA"/>
</dbReference>
<protein>
    <recommendedName>
        <fullName evidence="5">Ribonuclease VapC</fullName>
        <shortName evidence="5">RNase VapC</shortName>
        <ecNumber evidence="5">3.1.-.-</ecNumber>
    </recommendedName>
    <alternativeName>
        <fullName evidence="5">Toxin VapC</fullName>
    </alternativeName>
</protein>
<dbReference type="SUPFAM" id="SSF88723">
    <property type="entry name" value="PIN domain-like"/>
    <property type="match status" value="1"/>
</dbReference>
<evidence type="ECO:0000256" key="5">
    <source>
        <dbReference type="HAMAP-Rule" id="MF_00265"/>
    </source>
</evidence>
<feature type="domain" description="PIN" evidence="6">
    <location>
        <begin position="3"/>
        <end position="138"/>
    </location>
</feature>
<evidence type="ECO:0000259" key="6">
    <source>
        <dbReference type="Pfam" id="PF01850"/>
    </source>
</evidence>
<keyword evidence="4 5" id="KW-0378">Hydrolase</keyword>
<keyword evidence="8" id="KW-1185">Reference proteome</keyword>
<evidence type="ECO:0000256" key="1">
    <source>
        <dbReference type="ARBA" id="ARBA00022649"/>
    </source>
</evidence>
<feature type="binding site" evidence="5">
    <location>
        <position position="6"/>
    </location>
    <ligand>
        <name>Mg(2+)</name>
        <dbReference type="ChEBI" id="CHEBI:18420"/>
    </ligand>
</feature>
<proteinExistence type="inferred from homology"/>
<dbReference type="CDD" id="cd09871">
    <property type="entry name" value="PIN_MtVapC28-VapC30-like"/>
    <property type="match status" value="1"/>
</dbReference>
<reference evidence="7" key="1">
    <citation type="submission" date="2020-10" db="EMBL/GenBank/DDBJ databases">
        <authorList>
            <person name="Abbas A."/>
            <person name="Razzaq R."/>
            <person name="Waqas M."/>
            <person name="Abbas N."/>
            <person name="Nielsen T.K."/>
            <person name="Hansen L.H."/>
            <person name="Hussain S."/>
            <person name="Shahid M."/>
        </authorList>
    </citation>
    <scope>NUCLEOTIDE SEQUENCE</scope>
    <source>
        <strain evidence="7">S14</strain>
    </source>
</reference>
<dbReference type="RefSeq" id="WP_309392192.1">
    <property type="nucleotide sequence ID" value="NZ_JADBEO010000024.1"/>
</dbReference>
<keyword evidence="5" id="KW-0800">Toxin</keyword>
<keyword evidence="5" id="KW-0460">Magnesium</keyword>
<evidence type="ECO:0000313" key="8">
    <source>
        <dbReference type="Proteomes" id="UP001181622"/>
    </source>
</evidence>
<feature type="binding site" evidence="5">
    <location>
        <position position="113"/>
    </location>
    <ligand>
        <name>Mg(2+)</name>
        <dbReference type="ChEBI" id="CHEBI:18420"/>
    </ligand>
</feature>
<dbReference type="Gene3D" id="3.40.50.1010">
    <property type="entry name" value="5'-nuclease"/>
    <property type="match status" value="1"/>
</dbReference>
<dbReference type="InterPro" id="IPR022907">
    <property type="entry name" value="VapC_family"/>
</dbReference>
<dbReference type="InterPro" id="IPR029060">
    <property type="entry name" value="PIN-like_dom_sf"/>
</dbReference>
<dbReference type="InterPro" id="IPR002716">
    <property type="entry name" value="PIN_dom"/>
</dbReference>
<evidence type="ECO:0000256" key="3">
    <source>
        <dbReference type="ARBA" id="ARBA00022723"/>
    </source>
</evidence>
<evidence type="ECO:0000256" key="4">
    <source>
        <dbReference type="ARBA" id="ARBA00022801"/>
    </source>
</evidence>
<comment type="similarity">
    <text evidence="5">Belongs to the PINc/VapC protein family.</text>
</comment>
<comment type="function">
    <text evidence="5">Toxic component of a toxin-antitoxin (TA) system. An RNase.</text>
</comment>
<sequence>MSVFLDASVIVAVLGREPDGPDFAARLRSQSDILVSPLVLYEATMGLVRRNATPGKKPTAEAIAATLATVRAFVETLRADEVPIVTEVAEFAIKTAGRFGKTVGHPANLNMGDCFAYACAKSKGVPLLYKGDDFSKTDIAIA</sequence>
<keyword evidence="3 5" id="KW-0479">Metal-binding</keyword>
<dbReference type="Pfam" id="PF01850">
    <property type="entry name" value="PIN"/>
    <property type="match status" value="1"/>
</dbReference>
<evidence type="ECO:0000313" key="7">
    <source>
        <dbReference type="EMBL" id="MDR4307391.1"/>
    </source>
</evidence>
<dbReference type="EC" id="3.1.-.-" evidence="5"/>
<keyword evidence="1 5" id="KW-1277">Toxin-antitoxin system</keyword>
<organism evidence="7 8">
    <name type="scientific">Chelatococcus sambhunathii</name>
    <dbReference type="NCBI Taxonomy" id="363953"/>
    <lineage>
        <taxon>Bacteria</taxon>
        <taxon>Pseudomonadati</taxon>
        <taxon>Pseudomonadota</taxon>
        <taxon>Alphaproteobacteria</taxon>
        <taxon>Hyphomicrobiales</taxon>
        <taxon>Chelatococcaceae</taxon>
        <taxon>Chelatococcus</taxon>
    </lineage>
</organism>
<keyword evidence="2 5" id="KW-0540">Nuclease</keyword>